<proteinExistence type="inferred from homology"/>
<evidence type="ECO:0000313" key="6">
    <source>
        <dbReference type="EMBL" id="MBM7037864.1"/>
    </source>
</evidence>
<feature type="domain" description="HTH lysR-type" evidence="5">
    <location>
        <begin position="6"/>
        <end position="63"/>
    </location>
</feature>
<protein>
    <submittedName>
        <fullName evidence="6">LysR family transcriptional regulator</fullName>
    </submittedName>
</protein>
<dbReference type="Gene3D" id="1.10.10.10">
    <property type="entry name" value="Winged helix-like DNA-binding domain superfamily/Winged helix DNA-binding domain"/>
    <property type="match status" value="1"/>
</dbReference>
<dbReference type="InterPro" id="IPR005119">
    <property type="entry name" value="LysR_subst-bd"/>
</dbReference>
<dbReference type="InterPro" id="IPR000847">
    <property type="entry name" value="LysR_HTH_N"/>
</dbReference>
<evidence type="ECO:0000256" key="4">
    <source>
        <dbReference type="ARBA" id="ARBA00023163"/>
    </source>
</evidence>
<keyword evidence="2" id="KW-0805">Transcription regulation</keyword>
<reference evidence="6 7" key="1">
    <citation type="submission" date="2021-02" db="EMBL/GenBank/DDBJ databases">
        <authorList>
            <person name="Park J.-S."/>
        </authorList>
    </citation>
    <scope>NUCLEOTIDE SEQUENCE [LARGE SCALE GENOMIC DNA]</scope>
    <source>
        <strain evidence="6 7">188UL20-2</strain>
    </source>
</reference>
<dbReference type="InterPro" id="IPR036390">
    <property type="entry name" value="WH_DNA-bd_sf"/>
</dbReference>
<dbReference type="PANTHER" id="PTHR30118">
    <property type="entry name" value="HTH-TYPE TRANSCRIPTIONAL REGULATOR LEUO-RELATED"/>
    <property type="match status" value="1"/>
</dbReference>
<keyword evidence="4" id="KW-0804">Transcription</keyword>
<keyword evidence="7" id="KW-1185">Reference proteome</keyword>
<accession>A0ABS2HLG6</accession>
<organism evidence="6 7">
    <name type="scientific">Vibrio ulleungensis</name>
    <dbReference type="NCBI Taxonomy" id="2807619"/>
    <lineage>
        <taxon>Bacteria</taxon>
        <taxon>Pseudomonadati</taxon>
        <taxon>Pseudomonadota</taxon>
        <taxon>Gammaproteobacteria</taxon>
        <taxon>Vibrionales</taxon>
        <taxon>Vibrionaceae</taxon>
        <taxon>Vibrio</taxon>
    </lineage>
</organism>
<comment type="similarity">
    <text evidence="1">Belongs to the LysR transcriptional regulatory family.</text>
</comment>
<sequence>MRNDIPNFNLLAVFAAVMEHGSFSRAADYMDTNQSTISTAINRLKKQIGKELFIRKGRGVVPTTFANNLYAQIKLPIQELNNVYSSLGEFNPKLASRQFVITAPEHLQGLLLEQFHDNQCPNLTLKVFDQKADDQRVFDSLQTQQYDLMIDIVPPTHHNILSKNLYSGQFAIVCSHQHPRINGSLTVEQYLQETHAVLERTRKQMHTLAHFTDLDLSQRKVSYHGRSLFSNLLMTSQSECLTVVPLSMAEQYAERLQLQILTPPFNYQLVNNYMIWLNKMDNDPAHLWLRQRITDIIDRNKNSNEA</sequence>
<keyword evidence="3" id="KW-0238">DNA-binding</keyword>
<dbReference type="SUPFAM" id="SSF53850">
    <property type="entry name" value="Periplasmic binding protein-like II"/>
    <property type="match status" value="1"/>
</dbReference>
<dbReference type="PANTHER" id="PTHR30118:SF6">
    <property type="entry name" value="HTH-TYPE TRANSCRIPTIONAL REGULATOR LEUO"/>
    <property type="match status" value="1"/>
</dbReference>
<evidence type="ECO:0000313" key="7">
    <source>
        <dbReference type="Proteomes" id="UP000809621"/>
    </source>
</evidence>
<dbReference type="Proteomes" id="UP000809621">
    <property type="component" value="Unassembled WGS sequence"/>
</dbReference>
<dbReference type="SUPFAM" id="SSF46785">
    <property type="entry name" value="Winged helix' DNA-binding domain"/>
    <property type="match status" value="1"/>
</dbReference>
<evidence type="ECO:0000256" key="2">
    <source>
        <dbReference type="ARBA" id="ARBA00023015"/>
    </source>
</evidence>
<gene>
    <name evidence="6" type="ORF">JQC93_15750</name>
</gene>
<dbReference type="PRINTS" id="PR00039">
    <property type="entry name" value="HTHLYSR"/>
</dbReference>
<evidence type="ECO:0000256" key="3">
    <source>
        <dbReference type="ARBA" id="ARBA00023125"/>
    </source>
</evidence>
<evidence type="ECO:0000256" key="1">
    <source>
        <dbReference type="ARBA" id="ARBA00009437"/>
    </source>
</evidence>
<dbReference type="PROSITE" id="PS50931">
    <property type="entry name" value="HTH_LYSR"/>
    <property type="match status" value="1"/>
</dbReference>
<dbReference type="Gene3D" id="3.40.190.10">
    <property type="entry name" value="Periplasmic binding protein-like II"/>
    <property type="match status" value="2"/>
</dbReference>
<dbReference type="Pfam" id="PF03466">
    <property type="entry name" value="LysR_substrate"/>
    <property type="match status" value="1"/>
</dbReference>
<name>A0ABS2HLG6_9VIBR</name>
<evidence type="ECO:0000259" key="5">
    <source>
        <dbReference type="PROSITE" id="PS50931"/>
    </source>
</evidence>
<dbReference type="RefSeq" id="WP_205159368.1">
    <property type="nucleotide sequence ID" value="NZ_JAFEUM010000007.1"/>
</dbReference>
<dbReference type="InterPro" id="IPR050389">
    <property type="entry name" value="LysR-type_TF"/>
</dbReference>
<dbReference type="InterPro" id="IPR036388">
    <property type="entry name" value="WH-like_DNA-bd_sf"/>
</dbReference>
<comment type="caution">
    <text evidence="6">The sequence shown here is derived from an EMBL/GenBank/DDBJ whole genome shotgun (WGS) entry which is preliminary data.</text>
</comment>
<dbReference type="EMBL" id="JAFEUM010000007">
    <property type="protein sequence ID" value="MBM7037864.1"/>
    <property type="molecule type" value="Genomic_DNA"/>
</dbReference>
<dbReference type="Pfam" id="PF00126">
    <property type="entry name" value="HTH_1"/>
    <property type="match status" value="1"/>
</dbReference>